<dbReference type="InterPro" id="IPR050491">
    <property type="entry name" value="AmpC-like"/>
</dbReference>
<dbReference type="EMBL" id="JABBYC010000001">
    <property type="protein sequence ID" value="MBL0884708.1"/>
    <property type="molecule type" value="Genomic_DNA"/>
</dbReference>
<evidence type="ECO:0000313" key="5">
    <source>
        <dbReference type="Proteomes" id="UP000675409"/>
    </source>
</evidence>
<organism evidence="4 5">
    <name type="scientific">Myceligenerans indicum</name>
    <dbReference type="NCBI Taxonomy" id="2593663"/>
    <lineage>
        <taxon>Bacteria</taxon>
        <taxon>Bacillati</taxon>
        <taxon>Actinomycetota</taxon>
        <taxon>Actinomycetes</taxon>
        <taxon>Micrococcales</taxon>
        <taxon>Promicromonosporaceae</taxon>
        <taxon>Myceligenerans</taxon>
    </lineage>
</organism>
<evidence type="ECO:0000313" key="4">
    <source>
        <dbReference type="EMBL" id="MBL0884708.1"/>
    </source>
</evidence>
<feature type="signal peptide" evidence="2">
    <location>
        <begin position="1"/>
        <end position="28"/>
    </location>
</feature>
<dbReference type="RefSeq" id="WP_201844545.1">
    <property type="nucleotide sequence ID" value="NZ_JABBYC010000001.1"/>
</dbReference>
<proteinExistence type="predicted"/>
<keyword evidence="2" id="KW-0732">Signal</keyword>
<dbReference type="Pfam" id="PF00144">
    <property type="entry name" value="Beta-lactamase"/>
    <property type="match status" value="1"/>
</dbReference>
<dbReference type="PANTHER" id="PTHR46825">
    <property type="entry name" value="D-ALANYL-D-ALANINE-CARBOXYPEPTIDASE/ENDOPEPTIDASE AMPH"/>
    <property type="match status" value="1"/>
</dbReference>
<keyword evidence="5" id="KW-1185">Reference proteome</keyword>
<dbReference type="Gene3D" id="3.40.710.10">
    <property type="entry name" value="DD-peptidase/beta-lactamase superfamily"/>
    <property type="match status" value="1"/>
</dbReference>
<dbReference type="PANTHER" id="PTHR46825:SF7">
    <property type="entry name" value="D-ALANYL-D-ALANINE CARBOXYPEPTIDASE"/>
    <property type="match status" value="1"/>
</dbReference>
<feature type="chain" id="PRO_5047250357" evidence="2">
    <location>
        <begin position="29"/>
        <end position="454"/>
    </location>
</feature>
<dbReference type="Proteomes" id="UP000675409">
    <property type="component" value="Unassembled WGS sequence"/>
</dbReference>
<gene>
    <name evidence="4" type="ORF">HGK34_00175</name>
</gene>
<accession>A0ABS1LEQ9</accession>
<evidence type="ECO:0000256" key="1">
    <source>
        <dbReference type="SAM" id="MobiDB-lite"/>
    </source>
</evidence>
<comment type="caution">
    <text evidence="4">The sequence shown here is derived from an EMBL/GenBank/DDBJ whole genome shotgun (WGS) entry which is preliminary data.</text>
</comment>
<dbReference type="InterPro" id="IPR001466">
    <property type="entry name" value="Beta-lactam-related"/>
</dbReference>
<protein>
    <submittedName>
        <fullName evidence="4">Beta-lactamase family protein</fullName>
    </submittedName>
</protein>
<evidence type="ECO:0000259" key="3">
    <source>
        <dbReference type="Pfam" id="PF00144"/>
    </source>
</evidence>
<evidence type="ECO:0000256" key="2">
    <source>
        <dbReference type="SAM" id="SignalP"/>
    </source>
</evidence>
<sequence length="454" mass="48094">MIRSVKMLRSRRGARALAGALLAVTVPAAGVAVAAPASSVPGPDRPAAGSVAGPVDADPQDLLAVELDEAVTDAKRIQDARNATGPRTRGARPGASSAEVTEALDDAVAAVVEDGALGATARVEAPGVDWAGAAGLRELGQARRATTHDRFRVASNTKTMIATLAMQEVERGAWTLDTTVQEVLPGVLPAEVGRVVTIEQLMSHRSGAPSRHVQQMIADRMADPESWSDFVDALEQRYTISDHLATINALPWEFEPGTDGSYSNAGYVLLGLMLEEQTGWPLDTLLRFRVFLPAGMWHASYPTEPGVRGPFMVGTVYAGDVGWWSLDEFDPMMFAAAGAATGTTRDLNRLNEALFSGRLVAPDTVEDMLTPRGTLFGGTIEYGLGVYRVPDPCAEGEYLYGHDGGAFGTVSVNWSSLDGERQITLGVNARDVTGGETPAYDLGELLTPMLLATC</sequence>
<dbReference type="InterPro" id="IPR012338">
    <property type="entry name" value="Beta-lactam/transpept-like"/>
</dbReference>
<feature type="region of interest" description="Disordered" evidence="1">
    <location>
        <begin position="36"/>
        <end position="55"/>
    </location>
</feature>
<feature type="region of interest" description="Disordered" evidence="1">
    <location>
        <begin position="76"/>
        <end position="97"/>
    </location>
</feature>
<name>A0ABS1LEQ9_9MICO</name>
<feature type="domain" description="Beta-lactamase-related" evidence="3">
    <location>
        <begin position="108"/>
        <end position="410"/>
    </location>
</feature>
<reference evidence="4 5" key="1">
    <citation type="journal article" date="2021" name="Arch. Microbiol.">
        <title>Myceligenerans indicum sp. nov., an actinobacterium isolated from mangrove sediment of Sundarbans, India.</title>
        <authorList>
            <person name="Asha K."/>
            <person name="Bhadury P."/>
        </authorList>
    </citation>
    <scope>NUCLEOTIDE SEQUENCE [LARGE SCALE GENOMIC DNA]</scope>
    <source>
        <strain evidence="4 5">I2</strain>
    </source>
</reference>
<dbReference type="SUPFAM" id="SSF56601">
    <property type="entry name" value="beta-lactamase/transpeptidase-like"/>
    <property type="match status" value="1"/>
</dbReference>